<evidence type="ECO:0000256" key="1">
    <source>
        <dbReference type="SAM" id="SignalP"/>
    </source>
</evidence>
<dbReference type="Proteomes" id="UP000085678">
    <property type="component" value="Unplaced"/>
</dbReference>
<feature type="signal peptide" evidence="1">
    <location>
        <begin position="1"/>
        <end position="28"/>
    </location>
</feature>
<dbReference type="Gene3D" id="2.60.120.740">
    <property type="match status" value="1"/>
</dbReference>
<dbReference type="InParanoid" id="A0A1S3K1K5"/>
<dbReference type="RefSeq" id="XP_013416151.1">
    <property type="nucleotide sequence ID" value="XM_013560697.1"/>
</dbReference>
<dbReference type="PROSITE" id="PS50948">
    <property type="entry name" value="PAN"/>
    <property type="match status" value="1"/>
</dbReference>
<protein>
    <submittedName>
        <fullName evidence="4">Uncharacterized protein LOC106177799</fullName>
    </submittedName>
</protein>
<keyword evidence="3" id="KW-1185">Reference proteome</keyword>
<accession>A0A1S3K1K5</accession>
<feature type="chain" id="PRO_5010164559" evidence="1">
    <location>
        <begin position="29"/>
        <end position="431"/>
    </location>
</feature>
<dbReference type="AlphaFoldDB" id="A0A1S3K1K5"/>
<evidence type="ECO:0000313" key="3">
    <source>
        <dbReference type="Proteomes" id="UP000085678"/>
    </source>
</evidence>
<dbReference type="CDD" id="cd22823">
    <property type="entry name" value="Gal_Rha_Lectin"/>
    <property type="match status" value="1"/>
</dbReference>
<dbReference type="KEGG" id="lak:106177799"/>
<gene>
    <name evidence="4" type="primary">LOC106177799</name>
</gene>
<organism evidence="3 4">
    <name type="scientific">Lingula anatina</name>
    <name type="common">Brachiopod</name>
    <name type="synonym">Lingula unguis</name>
    <dbReference type="NCBI Taxonomy" id="7574"/>
    <lineage>
        <taxon>Eukaryota</taxon>
        <taxon>Metazoa</taxon>
        <taxon>Spiralia</taxon>
        <taxon>Lophotrochozoa</taxon>
        <taxon>Brachiopoda</taxon>
        <taxon>Linguliformea</taxon>
        <taxon>Lingulata</taxon>
        <taxon>Lingulida</taxon>
        <taxon>Linguloidea</taxon>
        <taxon>Lingulidae</taxon>
        <taxon>Lingula</taxon>
    </lineage>
</organism>
<proteinExistence type="predicted"/>
<feature type="domain" description="Apple" evidence="2">
    <location>
        <begin position="26"/>
        <end position="99"/>
    </location>
</feature>
<evidence type="ECO:0000313" key="4">
    <source>
        <dbReference type="RefSeq" id="XP_013416151.1"/>
    </source>
</evidence>
<name>A0A1S3K1K5_LINAN</name>
<evidence type="ECO:0000259" key="2">
    <source>
        <dbReference type="PROSITE" id="PS50948"/>
    </source>
</evidence>
<dbReference type="InterPro" id="IPR043159">
    <property type="entry name" value="Lectin_gal-bd_sf"/>
</dbReference>
<sequence length="431" mass="44611">MGGVSRLLSYCSLFSLLMVLSRISQCDAQAGRRLGLQGMTVAAADIAACRTACMNMPGCAAFDFTTAPTCTLYQAPIACLRPLIVDATATFEVVRLDLCPFMPPGSIPAMFDTQDAGFTIPGGMANSANNITACVAACSTGCFGISFDYSSTASTRCFLLMTMTAVCMTPLVPSSAGVVYRVACPVGTGLPAKFGTSMLNMELMGGTTVPQARTLQSCAANCGSSCIAITFDTATQMCRTHFSATGCNAAVTNLNAITVRCAVCNTAPGANTTTCFGNMETLTCATGIVSIASATYGRVVGSQVCLPNTGTPNACTEPNIFPIVQSICNNNAGTCNVMNSINSLLLAAMAIPIGFAGCTDASSPVLMIQYNCVTTTPISTIAPSTVTPTTLTMPPTFMAQMYTVTMGAHIPNGVQLPGGQLHLSHFLHHRL</sequence>
<dbReference type="InterPro" id="IPR003609">
    <property type="entry name" value="Pan_app"/>
</dbReference>
<dbReference type="GeneID" id="106177799"/>
<keyword evidence="1" id="KW-0732">Signal</keyword>
<reference evidence="4" key="1">
    <citation type="submission" date="2025-08" db="UniProtKB">
        <authorList>
            <consortium name="RefSeq"/>
        </authorList>
    </citation>
    <scope>IDENTIFICATION</scope>
    <source>
        <tissue evidence="4">Gonads</tissue>
    </source>
</reference>